<dbReference type="RefSeq" id="WP_169147326.1">
    <property type="nucleotide sequence ID" value="NZ_JABBGA010000018.1"/>
</dbReference>
<dbReference type="CDD" id="cd09739">
    <property type="entry name" value="Cas6_I-F"/>
    <property type="match status" value="1"/>
</dbReference>
<gene>
    <name evidence="1" type="primary">cas6f</name>
    <name evidence="1" type="ORF">HHL15_18720</name>
</gene>
<sequence>MDHYLEIRILPDPEFPATTLMNALFSKFHRGLVGHGEGAIGVSFPDVREGSRSLGSRLRLHGEGADLRGFMAEGWLTGMRDHVAIDGPTPVPAGARHRVVRRVQAHSSPERERRRLIARKGISPEAARKAIPDSRAEQLKLPFLMLASRSTGQQFLLFVEHLPITEQACAGAFSSYGLSANTTIPWF</sequence>
<reference evidence="1 2" key="1">
    <citation type="submission" date="2020-04" db="EMBL/GenBank/DDBJ databases">
        <title>Zoogloea sp. G-4-1-14 isolated from soil.</title>
        <authorList>
            <person name="Dahal R.H."/>
        </authorList>
    </citation>
    <scope>NUCLEOTIDE SEQUENCE [LARGE SCALE GENOMIC DNA]</scope>
    <source>
        <strain evidence="1 2">G-4-1-14</strain>
    </source>
</reference>
<dbReference type="EMBL" id="JABBGA010000018">
    <property type="protein sequence ID" value="NML27793.1"/>
    <property type="molecule type" value="Genomic_DNA"/>
</dbReference>
<dbReference type="Proteomes" id="UP000580043">
    <property type="component" value="Unassembled WGS sequence"/>
</dbReference>
<organism evidence="1 2">
    <name type="scientific">Zoogloea dura</name>
    <dbReference type="NCBI Taxonomy" id="2728840"/>
    <lineage>
        <taxon>Bacteria</taxon>
        <taxon>Pseudomonadati</taxon>
        <taxon>Pseudomonadota</taxon>
        <taxon>Betaproteobacteria</taxon>
        <taxon>Rhodocyclales</taxon>
        <taxon>Zoogloeaceae</taxon>
        <taxon>Zoogloea</taxon>
    </lineage>
</organism>
<evidence type="ECO:0000313" key="2">
    <source>
        <dbReference type="Proteomes" id="UP000580043"/>
    </source>
</evidence>
<comment type="caution">
    <text evidence="1">The sequence shown here is derived from an EMBL/GenBank/DDBJ whole genome shotgun (WGS) entry which is preliminary data.</text>
</comment>
<dbReference type="AlphaFoldDB" id="A0A848GBL2"/>
<dbReference type="InterPro" id="IPR042564">
    <property type="entry name" value="CRISPR-Cas6/Csy4_sf"/>
</dbReference>
<protein>
    <submittedName>
        <fullName evidence="1">Type I-F CRISPR-associated endoribonuclease Cas6/Csy4</fullName>
    </submittedName>
</protein>
<dbReference type="GO" id="GO:0043571">
    <property type="term" value="P:maintenance of CRISPR repeat elements"/>
    <property type="evidence" value="ECO:0007669"/>
    <property type="project" value="InterPro"/>
</dbReference>
<name>A0A848GBL2_9RHOO</name>
<dbReference type="NCBIfam" id="TIGR02563">
    <property type="entry name" value="cas_Csy4"/>
    <property type="match status" value="1"/>
</dbReference>
<dbReference type="Pfam" id="PF09618">
    <property type="entry name" value="Cas_Csy4"/>
    <property type="match status" value="1"/>
</dbReference>
<dbReference type="GO" id="GO:0004519">
    <property type="term" value="F:endonuclease activity"/>
    <property type="evidence" value="ECO:0007669"/>
    <property type="project" value="InterPro"/>
</dbReference>
<accession>A0A848GBL2</accession>
<evidence type="ECO:0000313" key="1">
    <source>
        <dbReference type="EMBL" id="NML27793.1"/>
    </source>
</evidence>
<proteinExistence type="predicted"/>
<dbReference type="Gene3D" id="3.30.70.2540">
    <property type="entry name" value="CRISPR-associated endoribonuclease Cas6/Csy4"/>
    <property type="match status" value="1"/>
</dbReference>
<keyword evidence="2" id="KW-1185">Reference proteome</keyword>
<dbReference type="InterPro" id="IPR013396">
    <property type="entry name" value="CRISPR-assoc_prot_Csy4"/>
</dbReference>